<organism evidence="1 2">
    <name type="scientific">Phytophthora infestans</name>
    <name type="common">Potato late blight agent</name>
    <name type="synonym">Botrytis infestans</name>
    <dbReference type="NCBI Taxonomy" id="4787"/>
    <lineage>
        <taxon>Eukaryota</taxon>
        <taxon>Sar</taxon>
        <taxon>Stramenopiles</taxon>
        <taxon>Oomycota</taxon>
        <taxon>Peronosporomycetes</taxon>
        <taxon>Peronosporales</taxon>
        <taxon>Peronosporaceae</taxon>
        <taxon>Phytophthora</taxon>
    </lineage>
</organism>
<comment type="caution">
    <text evidence="1">The sequence shown here is derived from an EMBL/GenBank/DDBJ whole genome shotgun (WGS) entry which is preliminary data.</text>
</comment>
<dbReference type="AlphaFoldDB" id="A0A8S9UW59"/>
<feature type="non-terminal residue" evidence="1">
    <location>
        <position position="1"/>
    </location>
</feature>
<accession>A0A8S9UW59</accession>
<gene>
    <name evidence="1" type="ORF">GN958_ATG06832</name>
</gene>
<reference evidence="1" key="1">
    <citation type="submission" date="2020-03" db="EMBL/GenBank/DDBJ databases">
        <title>Hybrid Assembly of Korean Phytophthora infestans isolates.</title>
        <authorList>
            <person name="Prokchorchik M."/>
            <person name="Lee Y."/>
            <person name="Seo J."/>
            <person name="Cho J.-H."/>
            <person name="Park Y.-E."/>
            <person name="Jang D.-C."/>
            <person name="Im J.-S."/>
            <person name="Choi J.-G."/>
            <person name="Park H.-J."/>
            <person name="Lee G.-B."/>
            <person name="Lee Y.-G."/>
            <person name="Hong S.-Y."/>
            <person name="Cho K."/>
            <person name="Sohn K.H."/>
        </authorList>
    </citation>
    <scope>NUCLEOTIDE SEQUENCE</scope>
    <source>
        <strain evidence="1">KR_2_A2</strain>
    </source>
</reference>
<dbReference type="Proteomes" id="UP000704712">
    <property type="component" value="Unassembled WGS sequence"/>
</dbReference>
<name>A0A8S9UW59_PHYIN</name>
<protein>
    <submittedName>
        <fullName evidence="1">Uncharacterized protein</fullName>
    </submittedName>
</protein>
<proteinExistence type="predicted"/>
<evidence type="ECO:0000313" key="1">
    <source>
        <dbReference type="EMBL" id="KAF4143977.1"/>
    </source>
</evidence>
<evidence type="ECO:0000313" key="2">
    <source>
        <dbReference type="Proteomes" id="UP000704712"/>
    </source>
</evidence>
<sequence>LGQNLERRFQLTHSLFVQAMETVAACDPGFEQRRDTLGKPGLSTIQKCTAAIRMLGCGCSAARWMKRFVELRAQYLLGQNLERRFQLKHSLFVQAMETVAACDPGFEQRRDTLGKPGLSTIQKCTAAIRMLGCGCSAARWMKRFVELRAQYSDKRL</sequence>
<dbReference type="EMBL" id="JAACNO010000931">
    <property type="protein sequence ID" value="KAF4143977.1"/>
    <property type="molecule type" value="Genomic_DNA"/>
</dbReference>
<dbReference type="PANTHER" id="PTHR47150:SF5">
    <property type="entry name" value="OS07G0546750 PROTEIN"/>
    <property type="match status" value="1"/>
</dbReference>
<dbReference type="PANTHER" id="PTHR47150">
    <property type="entry name" value="OS12G0169200 PROTEIN"/>
    <property type="match status" value="1"/>
</dbReference>